<evidence type="ECO:0000256" key="1">
    <source>
        <dbReference type="SAM" id="MobiDB-lite"/>
    </source>
</evidence>
<dbReference type="OrthoDB" id="3256736at2759"/>
<name>A0A0C9ZI52_9AGAM</name>
<sequence>MPGSLFARTSSLEPEDLASQPQPTGGSLDTYTSPWRTRPVTSVQDAVQRFNVTSGDEADFSLRIPSPQPSPANLRAAPFSDETLPPPTSGSPGSQVSSKGKGHMQDDDLMFIVGETPDSVRVEAKELELATAREEQRQRENQSCEDSGSSAPDERERDKQRIKMLEEEVKRLREELSRSQSRSSAPGPPPPPPPPPPPLPAPLPIRIDTRSSNPDALFANARAALRHTSHPIEAPINHSMLGLSGRKRQGRPTVNVPSEQMAAFLNEIKTVRLKKNRGLPLSARARVRSVGRQGQYVQQPRSLRADGHLLIFEMQLPTYWRKKSFSKQGRSVRPIPWNVMNSICLV</sequence>
<feature type="region of interest" description="Disordered" evidence="1">
    <location>
        <begin position="53"/>
        <end position="160"/>
    </location>
</feature>
<dbReference type="AlphaFoldDB" id="A0A0C9ZI52"/>
<feature type="compositionally biased region" description="Low complexity" evidence="1">
    <location>
        <begin position="90"/>
        <end position="99"/>
    </location>
</feature>
<organism evidence="2 3">
    <name type="scientific">Pisolithus microcarpus 441</name>
    <dbReference type="NCBI Taxonomy" id="765257"/>
    <lineage>
        <taxon>Eukaryota</taxon>
        <taxon>Fungi</taxon>
        <taxon>Dikarya</taxon>
        <taxon>Basidiomycota</taxon>
        <taxon>Agaricomycotina</taxon>
        <taxon>Agaricomycetes</taxon>
        <taxon>Agaricomycetidae</taxon>
        <taxon>Boletales</taxon>
        <taxon>Sclerodermatineae</taxon>
        <taxon>Pisolithaceae</taxon>
        <taxon>Pisolithus</taxon>
    </lineage>
</organism>
<reference evidence="2 3" key="1">
    <citation type="submission" date="2014-04" db="EMBL/GenBank/DDBJ databases">
        <authorList>
            <consortium name="DOE Joint Genome Institute"/>
            <person name="Kuo A."/>
            <person name="Kohler A."/>
            <person name="Costa M.D."/>
            <person name="Nagy L.G."/>
            <person name="Floudas D."/>
            <person name="Copeland A."/>
            <person name="Barry K.W."/>
            <person name="Cichocki N."/>
            <person name="Veneault-Fourrey C."/>
            <person name="LaButti K."/>
            <person name="Lindquist E.A."/>
            <person name="Lipzen A."/>
            <person name="Lundell T."/>
            <person name="Morin E."/>
            <person name="Murat C."/>
            <person name="Sun H."/>
            <person name="Tunlid A."/>
            <person name="Henrissat B."/>
            <person name="Grigoriev I.V."/>
            <person name="Hibbett D.S."/>
            <person name="Martin F."/>
            <person name="Nordberg H.P."/>
            <person name="Cantor M.N."/>
            <person name="Hua S.X."/>
        </authorList>
    </citation>
    <scope>NUCLEOTIDE SEQUENCE [LARGE SCALE GENOMIC DNA]</scope>
    <source>
        <strain evidence="2 3">441</strain>
    </source>
</reference>
<dbReference type="EMBL" id="KN833691">
    <property type="protein sequence ID" value="KIK28911.1"/>
    <property type="molecule type" value="Genomic_DNA"/>
</dbReference>
<reference evidence="3" key="2">
    <citation type="submission" date="2015-01" db="EMBL/GenBank/DDBJ databases">
        <title>Evolutionary Origins and Diversification of the Mycorrhizal Mutualists.</title>
        <authorList>
            <consortium name="DOE Joint Genome Institute"/>
            <consortium name="Mycorrhizal Genomics Consortium"/>
            <person name="Kohler A."/>
            <person name="Kuo A."/>
            <person name="Nagy L.G."/>
            <person name="Floudas D."/>
            <person name="Copeland A."/>
            <person name="Barry K.W."/>
            <person name="Cichocki N."/>
            <person name="Veneault-Fourrey C."/>
            <person name="LaButti K."/>
            <person name="Lindquist E.A."/>
            <person name="Lipzen A."/>
            <person name="Lundell T."/>
            <person name="Morin E."/>
            <person name="Murat C."/>
            <person name="Riley R."/>
            <person name="Ohm R."/>
            <person name="Sun H."/>
            <person name="Tunlid A."/>
            <person name="Henrissat B."/>
            <person name="Grigoriev I.V."/>
            <person name="Hibbett D.S."/>
            <person name="Martin F."/>
        </authorList>
    </citation>
    <scope>NUCLEOTIDE SEQUENCE [LARGE SCALE GENOMIC DNA]</scope>
    <source>
        <strain evidence="3">441</strain>
    </source>
</reference>
<evidence type="ECO:0000313" key="2">
    <source>
        <dbReference type="EMBL" id="KIK28911.1"/>
    </source>
</evidence>
<evidence type="ECO:0000313" key="3">
    <source>
        <dbReference type="Proteomes" id="UP000054018"/>
    </source>
</evidence>
<feature type="compositionally biased region" description="Basic and acidic residues" evidence="1">
    <location>
        <begin position="118"/>
        <end position="142"/>
    </location>
</feature>
<feature type="region of interest" description="Disordered" evidence="1">
    <location>
        <begin position="1"/>
        <end position="40"/>
    </location>
</feature>
<keyword evidence="3" id="KW-1185">Reference proteome</keyword>
<gene>
    <name evidence="2" type="ORF">PISMIDRAFT_558080</name>
</gene>
<feature type="compositionally biased region" description="Polar residues" evidence="1">
    <location>
        <begin position="19"/>
        <end position="40"/>
    </location>
</feature>
<proteinExistence type="predicted"/>
<protein>
    <submittedName>
        <fullName evidence="2">Uncharacterized protein</fullName>
    </submittedName>
</protein>
<feature type="region of interest" description="Disordered" evidence="1">
    <location>
        <begin position="172"/>
        <end position="211"/>
    </location>
</feature>
<dbReference type="Proteomes" id="UP000054018">
    <property type="component" value="Unassembled WGS sequence"/>
</dbReference>
<accession>A0A0C9ZI52</accession>
<dbReference type="HOGENOM" id="CLU_801969_0_0_1"/>
<feature type="compositionally biased region" description="Pro residues" evidence="1">
    <location>
        <begin position="186"/>
        <end position="203"/>
    </location>
</feature>